<dbReference type="Proteomes" id="UP000006394">
    <property type="component" value="Chromosome"/>
</dbReference>
<dbReference type="HOGENOM" id="CLU_192866_0_0_10"/>
<evidence type="ECO:0000313" key="2">
    <source>
        <dbReference type="Proteomes" id="UP000006394"/>
    </source>
</evidence>
<dbReference type="EMBL" id="AM398681">
    <property type="protein sequence ID" value="CAL43641.1"/>
    <property type="molecule type" value="Genomic_DNA"/>
</dbReference>
<proteinExistence type="predicted"/>
<keyword evidence="2" id="KW-1185">Reference proteome</keyword>
<dbReference type="OrthoDB" id="1374095at2"/>
<gene>
    <name evidence="1" type="ordered locus">FP1573</name>
</gene>
<dbReference type="EnsemblBacteria" id="CAL43641">
    <property type="protein sequence ID" value="CAL43641"/>
    <property type="gene ID" value="FP1573"/>
</dbReference>
<protein>
    <submittedName>
        <fullName evidence="1">Uncharacterized protein</fullName>
    </submittedName>
</protein>
<accession>A6GZW8</accession>
<dbReference type="AlphaFoldDB" id="A6GZW8"/>
<dbReference type="KEGG" id="fps:FP1573"/>
<name>A6GZW8_FLAPJ</name>
<sequence>MLILSMSHAVVLYYHRKGLMIQILYFKIMNEMRKNISPELEIFMTHQKIPSKVALLLIDNETLLGTEGFGWRLMKEVLRLRQVQ</sequence>
<evidence type="ECO:0000313" key="1">
    <source>
        <dbReference type="EMBL" id="CAL43641.1"/>
    </source>
</evidence>
<organism evidence="1 2">
    <name type="scientific">Flavobacterium psychrophilum (strain ATCC 49511 / DSM 21280 / CIP 103535 / JIP02/86)</name>
    <dbReference type="NCBI Taxonomy" id="402612"/>
    <lineage>
        <taxon>Bacteria</taxon>
        <taxon>Pseudomonadati</taxon>
        <taxon>Bacteroidota</taxon>
        <taxon>Flavobacteriia</taxon>
        <taxon>Flavobacteriales</taxon>
        <taxon>Flavobacteriaceae</taxon>
        <taxon>Flavobacterium</taxon>
    </lineage>
</organism>
<reference evidence="1 2" key="1">
    <citation type="journal article" date="2007" name="Nat. Biotechnol.">
        <title>Complete genome sequence of the fish pathogen Flavobacterium psychrophilum.</title>
        <authorList>
            <person name="Duchaud E."/>
            <person name="Boussaha M."/>
            <person name="Loux V."/>
            <person name="Bernardet J.F."/>
            <person name="Michel C."/>
            <person name="Kerouault B."/>
            <person name="Mondot S."/>
            <person name="Nicolas P."/>
            <person name="Bossy R."/>
            <person name="Caron C."/>
            <person name="Bessieres P."/>
            <person name="Gibrat J.F."/>
            <person name="Claverol S."/>
            <person name="Dumetz F."/>
            <person name="Le Henaff M."/>
            <person name="Benmansour A."/>
        </authorList>
    </citation>
    <scope>NUCLEOTIDE SEQUENCE [LARGE SCALE GENOMIC DNA]</scope>
    <source>
        <strain evidence="2">ATCC 49511 / DSM 21280 / CIP 103535 / JIP02/86</strain>
    </source>
</reference>